<feature type="region of interest" description="Disordered" evidence="1">
    <location>
        <begin position="1"/>
        <end position="67"/>
    </location>
</feature>
<evidence type="ECO:0000313" key="3">
    <source>
        <dbReference type="Proteomes" id="UP000008710"/>
    </source>
</evidence>
<reference evidence="3" key="1">
    <citation type="journal article" date="2006" name="Proc. Natl. Acad. Sci. U.S.A.">
        <title>The complete genome of Rhodococcus sp. RHA1 provides insights into a catabolic powerhouse.</title>
        <authorList>
            <person name="McLeod M.P."/>
            <person name="Warren R.L."/>
            <person name="Hsiao W.W.L."/>
            <person name="Araki N."/>
            <person name="Myhre M."/>
            <person name="Fernandes C."/>
            <person name="Miyazawa D."/>
            <person name="Wong W."/>
            <person name="Lillquist A.L."/>
            <person name="Wang D."/>
            <person name="Dosanjh M."/>
            <person name="Hara H."/>
            <person name="Petrescu A."/>
            <person name="Morin R.D."/>
            <person name="Yang G."/>
            <person name="Stott J.M."/>
            <person name="Schein J.E."/>
            <person name="Shin H."/>
            <person name="Smailus D."/>
            <person name="Siddiqui A.S."/>
            <person name="Marra M.A."/>
            <person name="Jones S.J.M."/>
            <person name="Holt R."/>
            <person name="Brinkman F.S.L."/>
            <person name="Miyauchi K."/>
            <person name="Fukuda M."/>
            <person name="Davies J.E."/>
            <person name="Mohn W.W."/>
            <person name="Eltis L.D."/>
        </authorList>
    </citation>
    <scope>NUCLEOTIDE SEQUENCE [LARGE SCALE GENOMIC DNA]</scope>
    <source>
        <strain evidence="3">RHA1</strain>
    </source>
</reference>
<dbReference type="HOGENOM" id="CLU_1925959_0_0_11"/>
<geneLocation type="plasmid" evidence="2 3">
    <name>pRHL2</name>
</geneLocation>
<sequence length="139" mass="15195">MMPKVPEIRGRRRVGQWPPRSAAEERGMVQTGKRKGARQRPTGVGNGRAVRSPDEVLSAGGDSDAMAPTVGAAAKLEPRRGPTKVQLNTRVLASTEARLNWLVKNRNFSVTSVVDVALQELFDRHHVPPADVEGRIVEQ</sequence>
<gene>
    <name evidence="2" type="ordered locus">RHA1_ro10091</name>
</gene>
<dbReference type="AlphaFoldDB" id="Q0RWQ2"/>
<evidence type="ECO:0000313" key="2">
    <source>
        <dbReference type="EMBL" id="ABH00284.1"/>
    </source>
</evidence>
<dbReference type="KEGG" id="rha:RHA1_ro10091"/>
<proteinExistence type="predicted"/>
<keyword evidence="2" id="KW-0614">Plasmid</keyword>
<evidence type="ECO:0000256" key="1">
    <source>
        <dbReference type="SAM" id="MobiDB-lite"/>
    </source>
</evidence>
<organism evidence="2 3">
    <name type="scientific">Rhodococcus jostii (strain RHA1)</name>
    <dbReference type="NCBI Taxonomy" id="101510"/>
    <lineage>
        <taxon>Bacteria</taxon>
        <taxon>Bacillati</taxon>
        <taxon>Actinomycetota</taxon>
        <taxon>Actinomycetes</taxon>
        <taxon>Mycobacteriales</taxon>
        <taxon>Nocardiaceae</taxon>
        <taxon>Rhodococcus</taxon>
    </lineage>
</organism>
<dbReference type="Proteomes" id="UP000008710">
    <property type="component" value="Plasmid pRHL2"/>
</dbReference>
<name>Q0RWQ2_RHOJR</name>
<dbReference type="RefSeq" id="WP_011599956.1">
    <property type="nucleotide sequence ID" value="NC_008270.1"/>
</dbReference>
<dbReference type="EMBL" id="CP000433">
    <property type="protein sequence ID" value="ABH00284.1"/>
    <property type="molecule type" value="Genomic_DNA"/>
</dbReference>
<accession>Q0RWQ2</accession>
<protein>
    <submittedName>
        <fullName evidence="2">Uncharacterized protein</fullName>
    </submittedName>
</protein>